<dbReference type="PROSITE" id="PS50921">
    <property type="entry name" value="ANTAR"/>
    <property type="match status" value="1"/>
</dbReference>
<dbReference type="Gene3D" id="1.10.10.10">
    <property type="entry name" value="Winged helix-like DNA-binding domain superfamily/Winged helix DNA-binding domain"/>
    <property type="match status" value="1"/>
</dbReference>
<feature type="region of interest" description="Disordered" evidence="1">
    <location>
        <begin position="1"/>
        <end position="41"/>
    </location>
</feature>
<dbReference type="PROSITE" id="PS50801">
    <property type="entry name" value="STAS"/>
    <property type="match status" value="1"/>
</dbReference>
<dbReference type="EMBL" id="JBEYRS010000007">
    <property type="protein sequence ID" value="MEW2364190.1"/>
    <property type="molecule type" value="Genomic_DNA"/>
</dbReference>
<dbReference type="SUPFAM" id="SSF52172">
    <property type="entry name" value="CheY-like"/>
    <property type="match status" value="1"/>
</dbReference>
<protein>
    <submittedName>
        <fullName evidence="4">ANTAR domain-containing protein</fullName>
    </submittedName>
</protein>
<dbReference type="InterPro" id="IPR011006">
    <property type="entry name" value="CheY-like_superfamily"/>
</dbReference>
<reference evidence="4 5" key="1">
    <citation type="submission" date="2024-06" db="EMBL/GenBank/DDBJ databases">
        <title>The Natural Products Discovery Center: Release of the First 8490 Sequenced Strains for Exploring Actinobacteria Biosynthetic Diversity.</title>
        <authorList>
            <person name="Kalkreuter E."/>
            <person name="Kautsar S.A."/>
            <person name="Yang D."/>
            <person name="Bader C.D."/>
            <person name="Teijaro C.N."/>
            <person name="Fluegel L."/>
            <person name="Davis C.M."/>
            <person name="Simpson J.R."/>
            <person name="Lauterbach L."/>
            <person name="Steele A.D."/>
            <person name="Gui C."/>
            <person name="Meng S."/>
            <person name="Li G."/>
            <person name="Viehrig K."/>
            <person name="Ye F."/>
            <person name="Su P."/>
            <person name="Kiefer A.F."/>
            <person name="Nichols A."/>
            <person name="Cepeda A.J."/>
            <person name="Yan W."/>
            <person name="Fan B."/>
            <person name="Jiang Y."/>
            <person name="Adhikari A."/>
            <person name="Zheng C.-J."/>
            <person name="Schuster L."/>
            <person name="Cowan T.M."/>
            <person name="Smanski M.J."/>
            <person name="Chevrette M.G."/>
            <person name="De Carvalho L.P.S."/>
            <person name="Shen B."/>
        </authorList>
    </citation>
    <scope>NUCLEOTIDE SEQUENCE [LARGE SCALE GENOMIC DNA]</scope>
    <source>
        <strain evidence="4 5">NPDC047833</strain>
    </source>
</reference>
<evidence type="ECO:0000313" key="5">
    <source>
        <dbReference type="Proteomes" id="UP001553843"/>
    </source>
</evidence>
<dbReference type="RefSeq" id="WP_359779848.1">
    <property type="nucleotide sequence ID" value="NZ_JBEYRR010000007.1"/>
</dbReference>
<evidence type="ECO:0000313" key="4">
    <source>
        <dbReference type="EMBL" id="MEW2364190.1"/>
    </source>
</evidence>
<dbReference type="Pfam" id="PF13466">
    <property type="entry name" value="STAS_2"/>
    <property type="match status" value="1"/>
</dbReference>
<organism evidence="4 5">
    <name type="scientific">Streptomyces huasconensis</name>
    <dbReference type="NCBI Taxonomy" id="1854574"/>
    <lineage>
        <taxon>Bacteria</taxon>
        <taxon>Bacillati</taxon>
        <taxon>Actinomycetota</taxon>
        <taxon>Actinomycetes</taxon>
        <taxon>Kitasatosporales</taxon>
        <taxon>Streptomycetaceae</taxon>
        <taxon>Streptomyces</taxon>
    </lineage>
</organism>
<dbReference type="PANTHER" id="PTHR33495:SF2">
    <property type="entry name" value="ANTI-SIGMA FACTOR ANTAGONIST TM_1081-RELATED"/>
    <property type="match status" value="1"/>
</dbReference>
<feature type="domain" description="STAS" evidence="2">
    <location>
        <begin position="35"/>
        <end position="126"/>
    </location>
</feature>
<evidence type="ECO:0000259" key="2">
    <source>
        <dbReference type="PROSITE" id="PS50801"/>
    </source>
</evidence>
<name>A0ABV3LXK8_9ACTN</name>
<dbReference type="CDD" id="cd07043">
    <property type="entry name" value="STAS_anti-anti-sigma_factors"/>
    <property type="match status" value="1"/>
</dbReference>
<dbReference type="PANTHER" id="PTHR33495">
    <property type="entry name" value="ANTI-SIGMA FACTOR ANTAGONIST TM_1081-RELATED-RELATED"/>
    <property type="match status" value="1"/>
</dbReference>
<feature type="region of interest" description="Disordered" evidence="1">
    <location>
        <begin position="132"/>
        <end position="156"/>
    </location>
</feature>
<dbReference type="Proteomes" id="UP001553843">
    <property type="component" value="Unassembled WGS sequence"/>
</dbReference>
<evidence type="ECO:0000256" key="1">
    <source>
        <dbReference type="SAM" id="MobiDB-lite"/>
    </source>
</evidence>
<dbReference type="InterPro" id="IPR036513">
    <property type="entry name" value="STAS_dom_sf"/>
</dbReference>
<dbReference type="SMART" id="SM01012">
    <property type="entry name" value="ANTAR"/>
    <property type="match status" value="1"/>
</dbReference>
<dbReference type="Gene3D" id="3.30.750.24">
    <property type="entry name" value="STAS domain"/>
    <property type="match status" value="1"/>
</dbReference>
<dbReference type="InterPro" id="IPR005561">
    <property type="entry name" value="ANTAR"/>
</dbReference>
<evidence type="ECO:0000259" key="3">
    <source>
        <dbReference type="PROSITE" id="PS50921"/>
    </source>
</evidence>
<gene>
    <name evidence="4" type="ORF">AB0887_19900</name>
</gene>
<proteinExistence type="predicted"/>
<dbReference type="InterPro" id="IPR002645">
    <property type="entry name" value="STAS_dom"/>
</dbReference>
<sequence length="264" mass="27762">MPEPAQSERSLMGQGAGRGRGGGKRMPPPMSSPSSFETVADRDDRITLTLRGDLDLEAGRTLRPGLNQALDSPARAVELDLSGVGFCDCSGLNLLLGLRQRALLLGKAVHIAAGSPAVDRILDLTGTRYLFTPEGQKDGPAPAAAGDPDRDEESGQDLRTVVAQLRRAMQTRPTIDLARGILMSSFSLSPEAAWEVLVTASQNTNTKLHRLAGDLVGTVQGSTLPEGVHRQLVDAISKTHSAHSARAAPVPDGAGPSVPSQNTR</sequence>
<dbReference type="InterPro" id="IPR058548">
    <property type="entry name" value="MlaB-like_STAS"/>
</dbReference>
<keyword evidence="5" id="KW-1185">Reference proteome</keyword>
<comment type="caution">
    <text evidence="4">The sequence shown here is derived from an EMBL/GenBank/DDBJ whole genome shotgun (WGS) entry which is preliminary data.</text>
</comment>
<accession>A0ABV3LXK8</accession>
<dbReference type="SUPFAM" id="SSF52091">
    <property type="entry name" value="SpoIIaa-like"/>
    <property type="match status" value="1"/>
</dbReference>
<dbReference type="InterPro" id="IPR036388">
    <property type="entry name" value="WH-like_DNA-bd_sf"/>
</dbReference>
<feature type="region of interest" description="Disordered" evidence="1">
    <location>
        <begin position="238"/>
        <end position="264"/>
    </location>
</feature>
<feature type="domain" description="ANTAR" evidence="3">
    <location>
        <begin position="155"/>
        <end position="216"/>
    </location>
</feature>
<dbReference type="Pfam" id="PF03861">
    <property type="entry name" value="ANTAR"/>
    <property type="match status" value="1"/>
</dbReference>